<evidence type="ECO:0000313" key="3">
    <source>
        <dbReference type="Proteomes" id="UP000614261"/>
    </source>
</evidence>
<organism evidence="2 3">
    <name type="scientific">Blastomonas aquatica</name>
    <dbReference type="NCBI Taxonomy" id="1510276"/>
    <lineage>
        <taxon>Bacteria</taxon>
        <taxon>Pseudomonadati</taxon>
        <taxon>Pseudomonadota</taxon>
        <taxon>Alphaproteobacteria</taxon>
        <taxon>Sphingomonadales</taxon>
        <taxon>Sphingomonadaceae</taxon>
        <taxon>Blastomonas</taxon>
    </lineage>
</organism>
<feature type="chain" id="PRO_5045629178" description="Integron" evidence="1">
    <location>
        <begin position="22"/>
        <end position="133"/>
    </location>
</feature>
<feature type="signal peptide" evidence="1">
    <location>
        <begin position="1"/>
        <end position="21"/>
    </location>
</feature>
<sequence>MNAKRAFLAVVVLMTGSLAQAQPQFTGGNRPVMLRPADGLDPCSLGEITGAGEGAIMVFPGDTTTLDAVDYLSDGDKVWLCDGDEGGDMVGIVYSPNPDLDCEVGSPVTQELMYTGLCQSGWIRSEWVRVVAG</sequence>
<dbReference type="EMBL" id="BMGD01000002">
    <property type="protein sequence ID" value="GGB60374.1"/>
    <property type="molecule type" value="Genomic_DNA"/>
</dbReference>
<evidence type="ECO:0000313" key="2">
    <source>
        <dbReference type="EMBL" id="GGB60374.1"/>
    </source>
</evidence>
<gene>
    <name evidence="2" type="ORF">GCM10010833_14070</name>
</gene>
<proteinExistence type="predicted"/>
<dbReference type="Proteomes" id="UP000614261">
    <property type="component" value="Unassembled WGS sequence"/>
</dbReference>
<keyword evidence="3" id="KW-1185">Reference proteome</keyword>
<dbReference type="RefSeq" id="WP_376856981.1">
    <property type="nucleotide sequence ID" value="NZ_JBHRVH010000001.1"/>
</dbReference>
<evidence type="ECO:0000256" key="1">
    <source>
        <dbReference type="SAM" id="SignalP"/>
    </source>
</evidence>
<protein>
    <recommendedName>
        <fullName evidence="4">Integron</fullName>
    </recommendedName>
</protein>
<keyword evidence="1" id="KW-0732">Signal</keyword>
<accession>A0ABQ1J5V5</accession>
<comment type="caution">
    <text evidence="2">The sequence shown here is derived from an EMBL/GenBank/DDBJ whole genome shotgun (WGS) entry which is preliminary data.</text>
</comment>
<name>A0ABQ1J5V5_9SPHN</name>
<reference evidence="3" key="1">
    <citation type="journal article" date="2019" name="Int. J. Syst. Evol. Microbiol.">
        <title>The Global Catalogue of Microorganisms (GCM) 10K type strain sequencing project: providing services to taxonomists for standard genome sequencing and annotation.</title>
        <authorList>
            <consortium name="The Broad Institute Genomics Platform"/>
            <consortium name="The Broad Institute Genome Sequencing Center for Infectious Disease"/>
            <person name="Wu L."/>
            <person name="Ma J."/>
        </authorList>
    </citation>
    <scope>NUCLEOTIDE SEQUENCE [LARGE SCALE GENOMIC DNA]</scope>
    <source>
        <strain evidence="3">CGMCC 1.12851</strain>
    </source>
</reference>
<evidence type="ECO:0008006" key="4">
    <source>
        <dbReference type="Google" id="ProtNLM"/>
    </source>
</evidence>